<evidence type="ECO:0000259" key="1">
    <source>
        <dbReference type="Pfam" id="PF05043"/>
    </source>
</evidence>
<proteinExistence type="predicted"/>
<name>A0A1T4P2R7_9ENTE</name>
<gene>
    <name evidence="2" type="ORF">SAMN02745116_01626</name>
</gene>
<dbReference type="RefSeq" id="WP_078807558.1">
    <property type="nucleotide sequence ID" value="NZ_FUXI01000018.1"/>
</dbReference>
<evidence type="ECO:0000313" key="3">
    <source>
        <dbReference type="Proteomes" id="UP000190328"/>
    </source>
</evidence>
<dbReference type="AlphaFoldDB" id="A0A1T4P2R7"/>
<evidence type="ECO:0000313" key="2">
    <source>
        <dbReference type="EMBL" id="SJZ85890.1"/>
    </source>
</evidence>
<dbReference type="Proteomes" id="UP000190328">
    <property type="component" value="Unassembled WGS sequence"/>
</dbReference>
<feature type="domain" description="Mga helix-turn-helix" evidence="1">
    <location>
        <begin position="87"/>
        <end position="162"/>
    </location>
</feature>
<accession>A0A1T4P2R7</accession>
<sequence>MILDELLFMSSDQIKLEVYRSLSIRKKGVYRLDELMEKHFLNYHQITKILQEIMEEVNDEGEVALSIGNGKMTIRECLPKIDEYRLLLSENSIPFQFIYHTLLGVNWTIDDFCEHYGFARSTVSRKLTPLIRFLDKYHLTVQYHPISICGNEVNIRLFYTYVFWLVYRGNEWPFEEVKQERLLRQQQELFHLFDFPNSYVLNERLLYAQAVASYRLQNHHVIASNEIWREFFEKNVMHKLKKEQFNQFLATQNLPREELEYWFFRAFYIGIRRKEFNLLSNNVERSFMLHAGEVGLVELSKTFLETLVRGGYLKKVSVDTQQALFLHMNALFMCFQFFQGNYIFLEDLSVSLDTKNSAYKAIVKLVDEFYTEKVSVSRVFAREVTREVFVNRMSALLHCYLLQEIEANLKITVAVCGELEQLSFRRLNTWLKNFGCLEVVEYSAEKITGVDFLISTSSAVLNKHPEIAGFQWELEYGLNEYYRLYDCLFHLAEKKALEEVL</sequence>
<dbReference type="InterPro" id="IPR007737">
    <property type="entry name" value="Mga_HTH"/>
</dbReference>
<dbReference type="STRING" id="263852.SAMN02745116_01626"/>
<organism evidence="2 3">
    <name type="scientific">Pilibacter termitis</name>
    <dbReference type="NCBI Taxonomy" id="263852"/>
    <lineage>
        <taxon>Bacteria</taxon>
        <taxon>Bacillati</taxon>
        <taxon>Bacillota</taxon>
        <taxon>Bacilli</taxon>
        <taxon>Lactobacillales</taxon>
        <taxon>Enterococcaceae</taxon>
        <taxon>Pilibacter</taxon>
    </lineage>
</organism>
<dbReference type="EMBL" id="FUXI01000018">
    <property type="protein sequence ID" value="SJZ85890.1"/>
    <property type="molecule type" value="Genomic_DNA"/>
</dbReference>
<dbReference type="OrthoDB" id="2188960at2"/>
<dbReference type="Pfam" id="PF05043">
    <property type="entry name" value="Mga"/>
    <property type="match status" value="1"/>
</dbReference>
<reference evidence="2 3" key="1">
    <citation type="submission" date="2017-02" db="EMBL/GenBank/DDBJ databases">
        <authorList>
            <person name="Peterson S.W."/>
        </authorList>
    </citation>
    <scope>NUCLEOTIDE SEQUENCE [LARGE SCALE GENOMIC DNA]</scope>
    <source>
        <strain evidence="2 3">ATCC BAA-1030</strain>
    </source>
</reference>
<keyword evidence="3" id="KW-1185">Reference proteome</keyword>
<protein>
    <submittedName>
        <fullName evidence="2">Mga helix-turn-helix domain-containing protein</fullName>
    </submittedName>
</protein>